<dbReference type="GO" id="GO:0008270">
    <property type="term" value="F:zinc ion binding"/>
    <property type="evidence" value="ECO:0007669"/>
    <property type="project" value="UniProtKB-KW"/>
</dbReference>
<feature type="compositionally biased region" description="Pro residues" evidence="5">
    <location>
        <begin position="744"/>
        <end position="755"/>
    </location>
</feature>
<dbReference type="VEuPathDB" id="VectorBase:ISCI009132"/>
<evidence type="ECO:0000256" key="1">
    <source>
        <dbReference type="ARBA" id="ARBA00022723"/>
    </source>
</evidence>
<dbReference type="PANTHER" id="PTHR46451:SF1">
    <property type="entry name" value="RAS-RESPONSIVE ELEMENT-BINDING PROTEIN 1"/>
    <property type="match status" value="1"/>
</dbReference>
<dbReference type="Pfam" id="PF12874">
    <property type="entry name" value="zf-met"/>
    <property type="match status" value="1"/>
</dbReference>
<sequence length="1492" mass="164339">MNGGPEKSPPAWDPEESNVVDSKRDEAADDETLLANQTTCSSGSNDAPSKPDSESGTGSTELSANESQEGLHDEDGQRDAGLTRRKSALIEAVRNQRGDYVCPVCDEVTDSSHAFTLHIRQHNPTDHSHTCRLCGKTLSSASSLDRHMLVHSGERPFKCAVCHMAFTTNGNMHRHMRTHSVPEEAADTLRSPKVPLKRKPSVEVDTPPLSPKVPCTADVSDAVPCEEICCPVCGKSFLCRSGLANHMSTHPNDPIQCKKCCEVTANYGAYVDHRCDGATDPKAAAEDGEAVAKPGPPTGFHDLTFVDFSTGKFSLIAKAVCESKVRRPSSAYHVFECELCKRAFPCGSALRLHAQSHGGPRGTFCPSCSCDFTSPTFLEMHQLKHRKAEQCHWDDVRCNKEDFLALFELQTNASHVAIREVTARPRAKEEHFENYAYFNGTKQREPEREAGHDFADIQSIISVTSKAPLAATSPGQTGASPRPGSPLVADSAAASPEETPVNTVKPDDSVATDENLSTGSQEESQPLFTCKLCKMSFRSLGVLRKHGQLHSHGVTPYACNVCSYTSMDKSTLIRHLRTHNGERPFQCSICKYAFTTKANCERHVRKRHKKMTKGEIRGAMQYNPHMAEPSRGASEVLPPEVGSLETVCKYCNVDFKFNRVLRHHLRSLHNSCSRKPFCCNICKLGFSTKNNCIRHALKQHPDMKDKLAQVVAAKPMALSDSSEELTTGSLEESPKKGTLSPASTPVPPPLTPPPIQLEAPLDETEVIEIRAEECLDLSSQSAPEKTAEPLNLTLKPAKEPSAEASDLNSTDERVTAAKSLMSLAELPPPQEVPLDLAVHALDLTLRTSDESALILYVEPASHSAVVPTHSTPKKTPPLGRPPVNGVSSSRNLAILESSSATDDVYRMTYRMVNDKLSPKNQRSFSCIYCSAGFTLKSNMERHIKRKHPEFARPTRSRNFIPTLSNPGVPKPFTSTLSDETRTALRVVLNSKASKVADSAESPTPATGQEQSASKTDLTKDVEDLSNRAIENASDVSEGSADLASVLSVINTANSQVFHKYLLDEKAPTEEAQEVATRERSESDGGTSTTEQREKKRSSYTDSPNSVSCQYCSRKFPWTSSLRRHILTHTGQKPFKCERCPIWFTTKSNCERHYVRKHGRNGDLLTRCVSERPFKCNVCPSSTFSTRGNLRKHYYLKHWSRNGADKSARMPAVDDDDREGCEDEHHQEDSLDAMDDAGEGSSDNGNQDVHECPDRLHCPCCEAVFSTAHEVEEHIGQVIETPYRCHLCDAGFVKRQDCLGHLESQHGTEHDFLRGSQDGEHEVVIAHMKNRFGESEDDSDELGGRPGDYALRTIACVFCLRRYGSTDGLKRHVLSCHEGEDVYACEVCDQKFPSKNGVARHKRKHHGLPPVEGSSDEEEEQRPPLHKHSTKKLLSKDKRKAVAEAPATQAKDPQGCQDNDLIQNLLGIKDSKIIDEMLDSADSAARLLGVKQI</sequence>
<evidence type="ECO:0000313" key="7">
    <source>
        <dbReference type="EMBL" id="MOY43755.1"/>
    </source>
</evidence>
<reference evidence="7" key="1">
    <citation type="submission" date="2019-04" db="EMBL/GenBank/DDBJ databases">
        <title>An insight into the mialome of Ixodes scapularis.</title>
        <authorList>
            <person name="Ribeiro J.M."/>
            <person name="Mather T.N."/>
            <person name="Karim S."/>
        </authorList>
    </citation>
    <scope>NUCLEOTIDE SEQUENCE</scope>
</reference>
<feature type="domain" description="C2H2-type" evidence="6">
    <location>
        <begin position="228"/>
        <end position="255"/>
    </location>
</feature>
<feature type="compositionally biased region" description="Low complexity" evidence="5">
    <location>
        <begin position="718"/>
        <end position="731"/>
    </location>
</feature>
<dbReference type="VEuPathDB" id="VectorBase:ISCP_033527"/>
<feature type="region of interest" description="Disordered" evidence="5">
    <location>
        <begin position="1"/>
        <end position="81"/>
    </location>
</feature>
<feature type="compositionally biased region" description="Polar residues" evidence="5">
    <location>
        <begin position="1000"/>
        <end position="1015"/>
    </location>
</feature>
<feature type="region of interest" description="Disordered" evidence="5">
    <location>
        <begin position="1067"/>
        <end position="1107"/>
    </location>
</feature>
<dbReference type="InterPro" id="IPR036236">
    <property type="entry name" value="Znf_C2H2_sf"/>
</dbReference>
<feature type="domain" description="C2H2-type" evidence="6">
    <location>
        <begin position="1382"/>
        <end position="1409"/>
    </location>
</feature>
<feature type="region of interest" description="Disordered" evidence="5">
    <location>
        <begin position="1395"/>
        <end position="1455"/>
    </location>
</feature>
<feature type="domain" description="C2H2-type" evidence="6">
    <location>
        <begin position="924"/>
        <end position="947"/>
    </location>
</feature>
<proteinExistence type="predicted"/>
<feature type="domain" description="C2H2-type" evidence="6">
    <location>
        <begin position="585"/>
        <end position="613"/>
    </location>
</feature>
<dbReference type="FunFam" id="3.30.160.60:FF:001788">
    <property type="entry name" value="ras-responsive element-binding protein 1"/>
    <property type="match status" value="1"/>
</dbReference>
<accession>A0A4D5S3J5</accession>
<feature type="non-terminal residue" evidence="7">
    <location>
        <position position="1492"/>
    </location>
</feature>
<feature type="compositionally biased region" description="Acidic residues" evidence="5">
    <location>
        <begin position="1212"/>
        <end position="1221"/>
    </location>
</feature>
<protein>
    <submittedName>
        <fullName evidence="7">Putative ovo</fullName>
    </submittedName>
</protein>
<keyword evidence="2 4" id="KW-0863">Zinc-finger</keyword>
<name>A0A4D5S3J5_IXOSC</name>
<dbReference type="InterPro" id="IPR052795">
    <property type="entry name" value="RREB1"/>
</dbReference>
<feature type="compositionally biased region" description="Basic residues" evidence="5">
    <location>
        <begin position="1423"/>
        <end position="1432"/>
    </location>
</feature>
<evidence type="ECO:0000256" key="4">
    <source>
        <dbReference type="PROSITE-ProRule" id="PRU00042"/>
    </source>
</evidence>
<evidence type="ECO:0000256" key="3">
    <source>
        <dbReference type="ARBA" id="ARBA00022833"/>
    </source>
</evidence>
<feature type="domain" description="C2H2-type" evidence="6">
    <location>
        <begin position="557"/>
        <end position="584"/>
    </location>
</feature>
<dbReference type="OrthoDB" id="6077919at2759"/>
<dbReference type="PROSITE" id="PS00028">
    <property type="entry name" value="ZINC_FINGER_C2H2_1"/>
    <property type="match status" value="14"/>
</dbReference>
<feature type="domain" description="C2H2-type" evidence="6">
    <location>
        <begin position="1106"/>
        <end position="1133"/>
    </location>
</feature>
<feature type="compositionally biased region" description="Basic and acidic residues" evidence="5">
    <location>
        <begin position="69"/>
        <end position="81"/>
    </location>
</feature>
<feature type="region of interest" description="Disordered" evidence="5">
    <location>
        <begin position="865"/>
        <end position="887"/>
    </location>
</feature>
<dbReference type="SMART" id="SM00355">
    <property type="entry name" value="ZnF_C2H2"/>
    <property type="match status" value="19"/>
</dbReference>
<feature type="compositionally biased region" description="Polar residues" evidence="5">
    <location>
        <begin position="956"/>
        <end position="965"/>
    </location>
</feature>
<feature type="region of interest" description="Disordered" evidence="5">
    <location>
        <begin position="717"/>
        <end position="757"/>
    </location>
</feature>
<dbReference type="Pfam" id="PF00096">
    <property type="entry name" value="zf-C2H2"/>
    <property type="match status" value="4"/>
</dbReference>
<dbReference type="Gene3D" id="3.30.160.60">
    <property type="entry name" value="Classic Zinc Finger"/>
    <property type="match status" value="13"/>
</dbReference>
<dbReference type="EMBL" id="GHJT01009784">
    <property type="protein sequence ID" value="MOY43755.1"/>
    <property type="molecule type" value="Transcribed_RNA"/>
</dbReference>
<dbReference type="PROSITE" id="PS50157">
    <property type="entry name" value="ZINC_FINGER_C2H2_2"/>
    <property type="match status" value="10"/>
</dbReference>
<dbReference type="PANTHER" id="PTHR46451">
    <property type="entry name" value="RAS-RESPONSIVE ELEMENT-BINDING PROTEIN 1"/>
    <property type="match status" value="1"/>
</dbReference>
<keyword evidence="3" id="KW-0862">Zinc</keyword>
<feature type="compositionally biased region" description="Basic residues" evidence="5">
    <location>
        <begin position="1397"/>
        <end position="1406"/>
    </location>
</feature>
<dbReference type="FunFam" id="3.30.160.60:FF:000446">
    <property type="entry name" value="Zinc finger protein"/>
    <property type="match status" value="1"/>
</dbReference>
<feature type="region of interest" description="Disordered" evidence="5">
    <location>
        <begin position="1205"/>
        <end position="1247"/>
    </location>
</feature>
<evidence type="ECO:0000256" key="2">
    <source>
        <dbReference type="ARBA" id="ARBA00022771"/>
    </source>
</evidence>
<dbReference type="SUPFAM" id="SSF57667">
    <property type="entry name" value="beta-beta-alpha zinc fingers"/>
    <property type="match status" value="7"/>
</dbReference>
<feature type="region of interest" description="Disordered" evidence="5">
    <location>
        <begin position="469"/>
        <end position="522"/>
    </location>
</feature>
<feature type="compositionally biased region" description="Polar residues" evidence="5">
    <location>
        <begin position="54"/>
        <end position="68"/>
    </location>
</feature>
<evidence type="ECO:0000256" key="5">
    <source>
        <dbReference type="SAM" id="MobiDB-lite"/>
    </source>
</evidence>
<organism evidence="7">
    <name type="scientific">Ixodes scapularis</name>
    <name type="common">Black-legged tick</name>
    <name type="synonym">Deer tick</name>
    <dbReference type="NCBI Taxonomy" id="6945"/>
    <lineage>
        <taxon>Eukaryota</taxon>
        <taxon>Metazoa</taxon>
        <taxon>Ecdysozoa</taxon>
        <taxon>Arthropoda</taxon>
        <taxon>Chelicerata</taxon>
        <taxon>Arachnida</taxon>
        <taxon>Acari</taxon>
        <taxon>Parasitiformes</taxon>
        <taxon>Ixodida</taxon>
        <taxon>Ixodoidea</taxon>
        <taxon>Ixodidae</taxon>
        <taxon>Ixodinae</taxon>
        <taxon>Ixodes</taxon>
    </lineage>
</organism>
<feature type="compositionally biased region" description="Polar residues" evidence="5">
    <location>
        <begin position="34"/>
        <end position="47"/>
    </location>
</feature>
<dbReference type="VEuPathDB" id="VectorBase:ISCW009132"/>
<dbReference type="InterPro" id="IPR013087">
    <property type="entry name" value="Znf_C2H2_type"/>
</dbReference>
<feature type="region of interest" description="Disordered" evidence="5">
    <location>
        <begin position="955"/>
        <end position="975"/>
    </location>
</feature>
<dbReference type="GO" id="GO:0005634">
    <property type="term" value="C:nucleus"/>
    <property type="evidence" value="ECO:0007669"/>
    <property type="project" value="UniProtKB-ARBA"/>
</dbReference>
<evidence type="ECO:0000259" key="6">
    <source>
        <dbReference type="PROSITE" id="PS50157"/>
    </source>
</evidence>
<feature type="domain" description="C2H2-type" evidence="6">
    <location>
        <begin position="528"/>
        <end position="551"/>
    </location>
</feature>
<dbReference type="FunFam" id="3.30.160.60:FF:000682">
    <property type="entry name" value="ras-responsive element-binding protein 1 isoform X1"/>
    <property type="match status" value="1"/>
</dbReference>
<feature type="region of interest" description="Disordered" evidence="5">
    <location>
        <begin position="992"/>
        <end position="1018"/>
    </location>
</feature>
<feature type="domain" description="C2H2-type" evidence="6">
    <location>
        <begin position="129"/>
        <end position="156"/>
    </location>
</feature>
<feature type="domain" description="C2H2-type" evidence="6">
    <location>
        <begin position="335"/>
        <end position="362"/>
    </location>
</feature>
<feature type="compositionally biased region" description="Polar residues" evidence="5">
    <location>
        <begin position="512"/>
        <end position="522"/>
    </location>
</feature>
<feature type="domain" description="C2H2-type" evidence="6">
    <location>
        <begin position="157"/>
        <end position="184"/>
    </location>
</feature>
<keyword evidence="1" id="KW-0479">Metal-binding</keyword>
<dbReference type="FunFam" id="3.30.160.60:FF:003009">
    <property type="entry name" value="Ras-responsive element binding protein, putative"/>
    <property type="match status" value="1"/>
</dbReference>